<dbReference type="PhylomeDB" id="B4JIT7"/>
<gene>
    <name evidence="1" type="primary">Dgri\GH12916</name>
    <name evidence="1" type="ORF">Dgri_GH12916</name>
</gene>
<dbReference type="AlphaFoldDB" id="B4JIT7"/>
<dbReference type="eggNOG" id="ENOG502TFA2">
    <property type="taxonomic scope" value="Eukaryota"/>
</dbReference>
<dbReference type="KEGG" id="dgr:6565080"/>
<evidence type="ECO:0000313" key="2">
    <source>
        <dbReference type="Proteomes" id="UP000001070"/>
    </source>
</evidence>
<reference evidence="1 2" key="1">
    <citation type="journal article" date="2007" name="Nature">
        <title>Evolution of genes and genomes on the Drosophila phylogeny.</title>
        <authorList>
            <consortium name="Drosophila 12 Genomes Consortium"/>
            <person name="Clark A.G."/>
            <person name="Eisen M.B."/>
            <person name="Smith D.R."/>
            <person name="Bergman C.M."/>
            <person name="Oliver B."/>
            <person name="Markow T.A."/>
            <person name="Kaufman T.C."/>
            <person name="Kellis M."/>
            <person name="Gelbart W."/>
            <person name="Iyer V.N."/>
            <person name="Pollard D.A."/>
            <person name="Sackton T.B."/>
            <person name="Larracuente A.M."/>
            <person name="Singh N.D."/>
            <person name="Abad J.P."/>
            <person name="Abt D.N."/>
            <person name="Adryan B."/>
            <person name="Aguade M."/>
            <person name="Akashi H."/>
            <person name="Anderson W.W."/>
            <person name="Aquadro C.F."/>
            <person name="Ardell D.H."/>
            <person name="Arguello R."/>
            <person name="Artieri C.G."/>
            <person name="Barbash D.A."/>
            <person name="Barker D."/>
            <person name="Barsanti P."/>
            <person name="Batterham P."/>
            <person name="Batzoglou S."/>
            <person name="Begun D."/>
            <person name="Bhutkar A."/>
            <person name="Blanco E."/>
            <person name="Bosak S.A."/>
            <person name="Bradley R.K."/>
            <person name="Brand A.D."/>
            <person name="Brent M.R."/>
            <person name="Brooks A.N."/>
            <person name="Brown R.H."/>
            <person name="Butlin R.K."/>
            <person name="Caggese C."/>
            <person name="Calvi B.R."/>
            <person name="Bernardo de Carvalho A."/>
            <person name="Caspi A."/>
            <person name="Castrezana S."/>
            <person name="Celniker S.E."/>
            <person name="Chang J.L."/>
            <person name="Chapple C."/>
            <person name="Chatterji S."/>
            <person name="Chinwalla A."/>
            <person name="Civetta A."/>
            <person name="Clifton S.W."/>
            <person name="Comeron J.M."/>
            <person name="Costello J.C."/>
            <person name="Coyne J.A."/>
            <person name="Daub J."/>
            <person name="David R.G."/>
            <person name="Delcher A.L."/>
            <person name="Delehaunty K."/>
            <person name="Do C.B."/>
            <person name="Ebling H."/>
            <person name="Edwards K."/>
            <person name="Eickbush T."/>
            <person name="Evans J.D."/>
            <person name="Filipski A."/>
            <person name="Findeiss S."/>
            <person name="Freyhult E."/>
            <person name="Fulton L."/>
            <person name="Fulton R."/>
            <person name="Garcia A.C."/>
            <person name="Gardiner A."/>
            <person name="Garfield D.A."/>
            <person name="Garvin B.E."/>
            <person name="Gibson G."/>
            <person name="Gilbert D."/>
            <person name="Gnerre S."/>
            <person name="Godfrey J."/>
            <person name="Good R."/>
            <person name="Gotea V."/>
            <person name="Gravely B."/>
            <person name="Greenberg A.J."/>
            <person name="Griffiths-Jones S."/>
            <person name="Gross S."/>
            <person name="Guigo R."/>
            <person name="Gustafson E.A."/>
            <person name="Haerty W."/>
            <person name="Hahn M.W."/>
            <person name="Halligan D.L."/>
            <person name="Halpern A.L."/>
            <person name="Halter G.M."/>
            <person name="Han M.V."/>
            <person name="Heger A."/>
            <person name="Hillier L."/>
            <person name="Hinrichs A.S."/>
            <person name="Holmes I."/>
            <person name="Hoskins R.A."/>
            <person name="Hubisz M.J."/>
            <person name="Hultmark D."/>
            <person name="Huntley M.A."/>
            <person name="Jaffe D.B."/>
            <person name="Jagadeeshan S."/>
            <person name="Jeck W.R."/>
            <person name="Johnson J."/>
            <person name="Jones C.D."/>
            <person name="Jordan W.C."/>
            <person name="Karpen G.H."/>
            <person name="Kataoka E."/>
            <person name="Keightley P.D."/>
            <person name="Kheradpour P."/>
            <person name="Kirkness E.F."/>
            <person name="Koerich L.B."/>
            <person name="Kristiansen K."/>
            <person name="Kudrna D."/>
            <person name="Kulathinal R.J."/>
            <person name="Kumar S."/>
            <person name="Kwok R."/>
            <person name="Lander E."/>
            <person name="Langley C.H."/>
            <person name="Lapoint R."/>
            <person name="Lazzaro B.P."/>
            <person name="Lee S.J."/>
            <person name="Levesque L."/>
            <person name="Li R."/>
            <person name="Lin C.F."/>
            <person name="Lin M.F."/>
            <person name="Lindblad-Toh K."/>
            <person name="Llopart A."/>
            <person name="Long M."/>
            <person name="Low L."/>
            <person name="Lozovsky E."/>
            <person name="Lu J."/>
            <person name="Luo M."/>
            <person name="Machado C.A."/>
            <person name="Makalowski W."/>
            <person name="Marzo M."/>
            <person name="Matsuda M."/>
            <person name="Matzkin L."/>
            <person name="McAllister B."/>
            <person name="McBride C.S."/>
            <person name="McKernan B."/>
            <person name="McKernan K."/>
            <person name="Mendez-Lago M."/>
            <person name="Minx P."/>
            <person name="Mollenhauer M.U."/>
            <person name="Montooth K."/>
            <person name="Mount S.M."/>
            <person name="Mu X."/>
            <person name="Myers E."/>
            <person name="Negre B."/>
            <person name="Newfeld S."/>
            <person name="Nielsen R."/>
            <person name="Noor M.A."/>
            <person name="O'Grady P."/>
            <person name="Pachter L."/>
            <person name="Papaceit M."/>
            <person name="Parisi M.J."/>
            <person name="Parisi M."/>
            <person name="Parts L."/>
            <person name="Pedersen J.S."/>
            <person name="Pesole G."/>
            <person name="Phillippy A.M."/>
            <person name="Ponting C.P."/>
            <person name="Pop M."/>
            <person name="Porcelli D."/>
            <person name="Powell J.R."/>
            <person name="Prohaska S."/>
            <person name="Pruitt K."/>
            <person name="Puig M."/>
            <person name="Quesneville H."/>
            <person name="Ram K.R."/>
            <person name="Rand D."/>
            <person name="Rasmussen M.D."/>
            <person name="Reed L.K."/>
            <person name="Reenan R."/>
            <person name="Reily A."/>
            <person name="Remington K.A."/>
            <person name="Rieger T.T."/>
            <person name="Ritchie M.G."/>
            <person name="Robin C."/>
            <person name="Rogers Y.H."/>
            <person name="Rohde C."/>
            <person name="Rozas J."/>
            <person name="Rubenfield M.J."/>
            <person name="Ruiz A."/>
            <person name="Russo S."/>
            <person name="Salzberg S.L."/>
            <person name="Sanchez-Gracia A."/>
            <person name="Saranga D.J."/>
            <person name="Sato H."/>
            <person name="Schaeffer S.W."/>
            <person name="Schatz M.C."/>
            <person name="Schlenke T."/>
            <person name="Schwartz R."/>
            <person name="Segarra C."/>
            <person name="Singh R.S."/>
            <person name="Sirot L."/>
            <person name="Sirota M."/>
            <person name="Sisneros N.B."/>
            <person name="Smith C.D."/>
            <person name="Smith T.F."/>
            <person name="Spieth J."/>
            <person name="Stage D.E."/>
            <person name="Stark A."/>
            <person name="Stephan W."/>
            <person name="Strausberg R.L."/>
            <person name="Strempel S."/>
            <person name="Sturgill D."/>
            <person name="Sutton G."/>
            <person name="Sutton G.G."/>
            <person name="Tao W."/>
            <person name="Teichmann S."/>
            <person name="Tobari Y.N."/>
            <person name="Tomimura Y."/>
            <person name="Tsolas J.M."/>
            <person name="Valente V.L."/>
            <person name="Venter E."/>
            <person name="Venter J.C."/>
            <person name="Vicario S."/>
            <person name="Vieira F.G."/>
            <person name="Vilella A.J."/>
            <person name="Villasante A."/>
            <person name="Walenz B."/>
            <person name="Wang J."/>
            <person name="Wasserman M."/>
            <person name="Watts T."/>
            <person name="Wilson D."/>
            <person name="Wilson R.K."/>
            <person name="Wing R.A."/>
            <person name="Wolfner M.F."/>
            <person name="Wong A."/>
            <person name="Wong G.K."/>
            <person name="Wu C.I."/>
            <person name="Wu G."/>
            <person name="Yamamoto D."/>
            <person name="Yang H.P."/>
            <person name="Yang S.P."/>
            <person name="Yorke J.A."/>
            <person name="Yoshida K."/>
            <person name="Zdobnov E."/>
            <person name="Zhang P."/>
            <person name="Zhang Y."/>
            <person name="Zimin A.V."/>
            <person name="Baldwin J."/>
            <person name="Abdouelleil A."/>
            <person name="Abdulkadir J."/>
            <person name="Abebe A."/>
            <person name="Abera B."/>
            <person name="Abreu J."/>
            <person name="Acer S.C."/>
            <person name="Aftuck L."/>
            <person name="Alexander A."/>
            <person name="An P."/>
            <person name="Anderson E."/>
            <person name="Anderson S."/>
            <person name="Arachi H."/>
            <person name="Azer M."/>
            <person name="Bachantsang P."/>
            <person name="Barry A."/>
            <person name="Bayul T."/>
            <person name="Berlin A."/>
            <person name="Bessette D."/>
            <person name="Bloom T."/>
            <person name="Blye J."/>
            <person name="Boguslavskiy L."/>
            <person name="Bonnet C."/>
            <person name="Boukhgalter B."/>
            <person name="Bourzgui I."/>
            <person name="Brown A."/>
            <person name="Cahill P."/>
            <person name="Channer S."/>
            <person name="Cheshatsang Y."/>
            <person name="Chuda L."/>
            <person name="Citroen M."/>
            <person name="Collymore A."/>
            <person name="Cooke P."/>
            <person name="Costello M."/>
            <person name="D'Aco K."/>
            <person name="Daza R."/>
            <person name="De Haan G."/>
            <person name="DeGray S."/>
            <person name="DeMaso C."/>
            <person name="Dhargay N."/>
            <person name="Dooley K."/>
            <person name="Dooley E."/>
            <person name="Doricent M."/>
            <person name="Dorje P."/>
            <person name="Dorjee K."/>
            <person name="Dupes A."/>
            <person name="Elong R."/>
            <person name="Falk J."/>
            <person name="Farina A."/>
            <person name="Faro S."/>
            <person name="Ferguson D."/>
            <person name="Fisher S."/>
            <person name="Foley C.D."/>
            <person name="Franke A."/>
            <person name="Friedrich D."/>
            <person name="Gadbois L."/>
            <person name="Gearin G."/>
            <person name="Gearin C.R."/>
            <person name="Giannoukos G."/>
            <person name="Goode T."/>
            <person name="Graham J."/>
            <person name="Grandbois E."/>
            <person name="Grewal S."/>
            <person name="Gyaltsen K."/>
            <person name="Hafez N."/>
            <person name="Hagos B."/>
            <person name="Hall J."/>
            <person name="Henson C."/>
            <person name="Hollinger A."/>
            <person name="Honan T."/>
            <person name="Huard M.D."/>
            <person name="Hughes L."/>
            <person name="Hurhula B."/>
            <person name="Husby M.E."/>
            <person name="Kamat A."/>
            <person name="Kanga B."/>
            <person name="Kashin S."/>
            <person name="Khazanovich D."/>
            <person name="Kisner P."/>
            <person name="Lance K."/>
            <person name="Lara M."/>
            <person name="Lee W."/>
            <person name="Lennon N."/>
            <person name="Letendre F."/>
            <person name="LeVine R."/>
            <person name="Lipovsky A."/>
            <person name="Liu X."/>
            <person name="Liu J."/>
            <person name="Liu S."/>
            <person name="Lokyitsang T."/>
            <person name="Lokyitsang Y."/>
            <person name="Lubonja R."/>
            <person name="Lui A."/>
            <person name="MacDonald P."/>
            <person name="Magnisalis V."/>
            <person name="Maru K."/>
            <person name="Matthews C."/>
            <person name="McCusker W."/>
            <person name="McDonough S."/>
            <person name="Mehta T."/>
            <person name="Meldrim J."/>
            <person name="Meneus L."/>
            <person name="Mihai O."/>
            <person name="Mihalev A."/>
            <person name="Mihova T."/>
            <person name="Mittelman R."/>
            <person name="Mlenga V."/>
            <person name="Montmayeur A."/>
            <person name="Mulrain L."/>
            <person name="Navidi A."/>
            <person name="Naylor J."/>
            <person name="Negash T."/>
            <person name="Nguyen T."/>
            <person name="Nguyen N."/>
            <person name="Nicol R."/>
            <person name="Norbu C."/>
            <person name="Norbu N."/>
            <person name="Novod N."/>
            <person name="O'Neill B."/>
            <person name="Osman S."/>
            <person name="Markiewicz E."/>
            <person name="Oyono O.L."/>
            <person name="Patti C."/>
            <person name="Phunkhang P."/>
            <person name="Pierre F."/>
            <person name="Priest M."/>
            <person name="Raghuraman S."/>
            <person name="Rege F."/>
            <person name="Reyes R."/>
            <person name="Rise C."/>
            <person name="Rogov P."/>
            <person name="Ross K."/>
            <person name="Ryan E."/>
            <person name="Settipalli S."/>
            <person name="Shea T."/>
            <person name="Sherpa N."/>
            <person name="Shi L."/>
            <person name="Shih D."/>
            <person name="Sparrow T."/>
            <person name="Spaulding J."/>
            <person name="Stalker J."/>
            <person name="Stange-Thomann N."/>
            <person name="Stavropoulos S."/>
            <person name="Stone C."/>
            <person name="Strader C."/>
            <person name="Tesfaye S."/>
            <person name="Thomson T."/>
            <person name="Thoulutsang Y."/>
            <person name="Thoulutsang D."/>
            <person name="Topham K."/>
            <person name="Topping I."/>
            <person name="Tsamla T."/>
            <person name="Vassiliev H."/>
            <person name="Vo A."/>
            <person name="Wangchuk T."/>
            <person name="Wangdi T."/>
            <person name="Weiand M."/>
            <person name="Wilkinson J."/>
            <person name="Wilson A."/>
            <person name="Yadav S."/>
            <person name="Young G."/>
            <person name="Yu Q."/>
            <person name="Zembek L."/>
            <person name="Zhong D."/>
            <person name="Zimmer A."/>
            <person name="Zwirko Z."/>
            <person name="Jaffe D.B."/>
            <person name="Alvarez P."/>
            <person name="Brockman W."/>
            <person name="Butler J."/>
            <person name="Chin C."/>
            <person name="Gnerre S."/>
            <person name="Grabherr M."/>
            <person name="Kleber M."/>
            <person name="Mauceli E."/>
            <person name="MacCallum I."/>
        </authorList>
    </citation>
    <scope>NUCLEOTIDE SEQUENCE [LARGE SCALE GENOMIC DNA]</scope>
    <source>
        <strain evidence="2">Tucson 15287-2541.00</strain>
    </source>
</reference>
<name>B4JIT7_DROGR</name>
<organism evidence="2">
    <name type="scientific">Drosophila grimshawi</name>
    <name type="common">Hawaiian fruit fly</name>
    <name type="synonym">Idiomyia grimshawi</name>
    <dbReference type="NCBI Taxonomy" id="7222"/>
    <lineage>
        <taxon>Eukaryota</taxon>
        <taxon>Metazoa</taxon>
        <taxon>Ecdysozoa</taxon>
        <taxon>Arthropoda</taxon>
        <taxon>Hexapoda</taxon>
        <taxon>Insecta</taxon>
        <taxon>Pterygota</taxon>
        <taxon>Neoptera</taxon>
        <taxon>Endopterygota</taxon>
        <taxon>Diptera</taxon>
        <taxon>Brachycera</taxon>
        <taxon>Muscomorpha</taxon>
        <taxon>Ephydroidea</taxon>
        <taxon>Drosophilidae</taxon>
        <taxon>Drosophila</taxon>
        <taxon>Hawaiian Drosophila</taxon>
    </lineage>
</organism>
<dbReference type="InParanoid" id="B4JIT7"/>
<accession>B4JIT7</accession>
<dbReference type="OrthoDB" id="7849827at2759"/>
<dbReference type="FunCoup" id="B4JIT7">
    <property type="interactions" value="2"/>
</dbReference>
<proteinExistence type="predicted"/>
<dbReference type="HOGENOM" id="CLU_193242_0_0_1"/>
<dbReference type="EMBL" id="CH916370">
    <property type="protein sequence ID" value="EDW00534.1"/>
    <property type="molecule type" value="Genomic_DNA"/>
</dbReference>
<sequence>MLRPRLLGLGLGLLLAVFPIILMLSQLQCSDARVIYFNQLNTSIEESNKNSTKDAIGKGMLLEVRGPSCRHGFMRDHHNRCRRIV</sequence>
<keyword evidence="2" id="KW-1185">Reference proteome</keyword>
<evidence type="ECO:0000313" key="1">
    <source>
        <dbReference type="EMBL" id="EDW00534.1"/>
    </source>
</evidence>
<dbReference type="Proteomes" id="UP000001070">
    <property type="component" value="Unassembled WGS sequence"/>
</dbReference>
<protein>
    <submittedName>
        <fullName evidence="1">GH12916</fullName>
    </submittedName>
</protein>